<feature type="transmembrane region" description="Helical" evidence="1">
    <location>
        <begin position="336"/>
        <end position="357"/>
    </location>
</feature>
<dbReference type="PROSITE" id="PS50234">
    <property type="entry name" value="VWFA"/>
    <property type="match status" value="1"/>
</dbReference>
<dbReference type="Gene3D" id="3.40.50.410">
    <property type="entry name" value="von Willebrand factor, type A domain"/>
    <property type="match status" value="1"/>
</dbReference>
<accession>A0A3B0YLT8</accession>
<gene>
    <name evidence="3" type="ORF">MNBD_GAMMA12-246</name>
</gene>
<feature type="domain" description="VWFA" evidence="2">
    <location>
        <begin position="119"/>
        <end position="317"/>
    </location>
</feature>
<dbReference type="AlphaFoldDB" id="A0A3B0YLT8"/>
<keyword evidence="1" id="KW-0812">Transmembrane</keyword>
<name>A0A3B0YLT8_9ZZZZ</name>
<sequence>MFLLSLDLPVNKVWQQIQFYEQGWLWCIPAAFIFILWLTRHSTQSRVNFLDAPLKRQQSIWFPQLALTLKQGNPPKTKRLHYKFLSNLLLWMVLASFFTALAAPYLPGEKHVIKTHKRNLVLLVDTSIAMILKDYTLGGQIVDRMTFVRSIMRKLIYAFQGDKISIIVYSNDAHIFVPLTDDTELLLRQTQRIKTELSGRSNEMAKGLALALGKRLGKQKLVNSEGLKPVIILLSHGARPVGELHPLHLLPVYQKLGQKIYTVGIGADKKIKAENAAPGLVFDPVNVSLLTHLATQTGGEFYRASSEEKVDPLIKSIRLSESAQENLKVQTINRSLFMWPLLAGILFLFMWQSGRLLSRGLYRGSRT</sequence>
<dbReference type="InterPro" id="IPR002035">
    <property type="entry name" value="VWF_A"/>
</dbReference>
<dbReference type="Pfam" id="PF00092">
    <property type="entry name" value="VWA"/>
    <property type="match status" value="1"/>
</dbReference>
<keyword evidence="1" id="KW-1133">Transmembrane helix</keyword>
<evidence type="ECO:0000259" key="2">
    <source>
        <dbReference type="PROSITE" id="PS50234"/>
    </source>
</evidence>
<feature type="transmembrane region" description="Helical" evidence="1">
    <location>
        <begin position="23"/>
        <end position="39"/>
    </location>
</feature>
<reference evidence="3" key="1">
    <citation type="submission" date="2018-06" db="EMBL/GenBank/DDBJ databases">
        <authorList>
            <person name="Zhirakovskaya E."/>
        </authorList>
    </citation>
    <scope>NUCLEOTIDE SEQUENCE</scope>
</reference>
<dbReference type="InterPro" id="IPR036465">
    <property type="entry name" value="vWFA_dom_sf"/>
</dbReference>
<protein>
    <submittedName>
        <fullName evidence="3">BatA (Bacteroides aerotolerance operon)</fullName>
    </submittedName>
</protein>
<dbReference type="SMART" id="SM00327">
    <property type="entry name" value="VWA"/>
    <property type="match status" value="1"/>
</dbReference>
<dbReference type="EMBL" id="UOFL01000118">
    <property type="protein sequence ID" value="VAW77113.1"/>
    <property type="molecule type" value="Genomic_DNA"/>
</dbReference>
<proteinExistence type="predicted"/>
<organism evidence="3">
    <name type="scientific">hydrothermal vent metagenome</name>
    <dbReference type="NCBI Taxonomy" id="652676"/>
    <lineage>
        <taxon>unclassified sequences</taxon>
        <taxon>metagenomes</taxon>
        <taxon>ecological metagenomes</taxon>
    </lineage>
</organism>
<evidence type="ECO:0000256" key="1">
    <source>
        <dbReference type="SAM" id="Phobius"/>
    </source>
</evidence>
<keyword evidence="1" id="KW-0472">Membrane</keyword>
<feature type="transmembrane region" description="Helical" evidence="1">
    <location>
        <begin position="88"/>
        <end position="106"/>
    </location>
</feature>
<dbReference type="SUPFAM" id="SSF53300">
    <property type="entry name" value="vWA-like"/>
    <property type="match status" value="1"/>
</dbReference>
<evidence type="ECO:0000313" key="3">
    <source>
        <dbReference type="EMBL" id="VAW77113.1"/>
    </source>
</evidence>